<feature type="domain" description="Receptor ligand binding region" evidence="1">
    <location>
        <begin position="139"/>
        <end position="204"/>
    </location>
</feature>
<gene>
    <name evidence="2" type="ORF">D4764_10G0009550</name>
</gene>
<evidence type="ECO:0000259" key="1">
    <source>
        <dbReference type="Pfam" id="PF01094"/>
    </source>
</evidence>
<keyword evidence="3" id="KW-1185">Reference proteome</keyword>
<dbReference type="Pfam" id="PF01094">
    <property type="entry name" value="ANF_receptor"/>
    <property type="match status" value="1"/>
</dbReference>
<organism evidence="2 3">
    <name type="scientific">Takifugu flavidus</name>
    <name type="common">sansaifugu</name>
    <dbReference type="NCBI Taxonomy" id="433684"/>
    <lineage>
        <taxon>Eukaryota</taxon>
        <taxon>Metazoa</taxon>
        <taxon>Chordata</taxon>
        <taxon>Craniata</taxon>
        <taxon>Vertebrata</taxon>
        <taxon>Euteleostomi</taxon>
        <taxon>Actinopterygii</taxon>
        <taxon>Neopterygii</taxon>
        <taxon>Teleostei</taxon>
        <taxon>Neoteleostei</taxon>
        <taxon>Acanthomorphata</taxon>
        <taxon>Eupercaria</taxon>
        <taxon>Tetraodontiformes</taxon>
        <taxon>Tetradontoidea</taxon>
        <taxon>Tetraodontidae</taxon>
        <taxon>Takifugu</taxon>
    </lineage>
</organism>
<sequence length="249" mass="27819">MDPGAGVHISSSSRVLMVHGWRQPRTAARCSHVFDERVQQSDTSACFYGCLIRLQELIKAPSRYNIRLKIRQLPLESKDAKPLLKEMKRGKEFHIIFDCSHEMAAGILKQVASGAGESHSSHTCTRMLVTTGTATHLEAGLIRLQELIKAPSRYNIRLKIRQLPLESKDAKPLLKEMKRGKEFHIIFDCSHEMAAGILKQLQQHFGPAVLRSLGQANIEGQDLRWTSTGAQQLAVQEVCRSCSGHGDDD</sequence>
<reference evidence="2 3" key="1">
    <citation type="submission" date="2019-04" db="EMBL/GenBank/DDBJ databases">
        <title>Chromosome genome assembly for Takifugu flavidus.</title>
        <authorList>
            <person name="Xiao S."/>
        </authorList>
    </citation>
    <scope>NUCLEOTIDE SEQUENCE [LARGE SCALE GENOMIC DNA]</scope>
    <source>
        <strain evidence="2">HTHZ2018</strain>
        <tissue evidence="2">Muscle</tissue>
    </source>
</reference>
<evidence type="ECO:0000313" key="3">
    <source>
        <dbReference type="Proteomes" id="UP000324091"/>
    </source>
</evidence>
<dbReference type="Proteomes" id="UP000324091">
    <property type="component" value="Chromosome 10"/>
</dbReference>
<dbReference type="Gene3D" id="3.40.50.2300">
    <property type="match status" value="2"/>
</dbReference>
<accession>A0A5C6PKG6</accession>
<evidence type="ECO:0000313" key="2">
    <source>
        <dbReference type="EMBL" id="TWW79925.1"/>
    </source>
</evidence>
<keyword evidence="2" id="KW-0675">Receptor</keyword>
<comment type="caution">
    <text evidence="2">The sequence shown here is derived from an EMBL/GenBank/DDBJ whole genome shotgun (WGS) entry which is preliminary data.</text>
</comment>
<dbReference type="InterPro" id="IPR001828">
    <property type="entry name" value="ANF_lig-bd_rcpt"/>
</dbReference>
<dbReference type="EMBL" id="RHFK02000002">
    <property type="protein sequence ID" value="TWW79925.1"/>
    <property type="molecule type" value="Genomic_DNA"/>
</dbReference>
<dbReference type="AlphaFoldDB" id="A0A5C6PKG6"/>
<protein>
    <submittedName>
        <fullName evidence="2">Glutamate receptor ionotropic, kainate 2</fullName>
    </submittedName>
</protein>
<name>A0A5C6PKG6_9TELE</name>
<proteinExistence type="predicted"/>